<accession>A0A1I6P991</accession>
<dbReference type="InterPro" id="IPR003594">
    <property type="entry name" value="HATPase_dom"/>
</dbReference>
<dbReference type="Pfam" id="PF02518">
    <property type="entry name" value="HATPase_c"/>
    <property type="match status" value="1"/>
</dbReference>
<keyword evidence="5" id="KW-0418">Kinase</keyword>
<dbReference type="OrthoDB" id="342253at2157"/>
<dbReference type="Gene3D" id="3.30.565.10">
    <property type="entry name" value="Histidine kinase-like ATPase, C-terminal domain"/>
    <property type="match status" value="1"/>
</dbReference>
<feature type="domain" description="PAS" evidence="8">
    <location>
        <begin position="187"/>
        <end position="226"/>
    </location>
</feature>
<dbReference type="SMART" id="SM00065">
    <property type="entry name" value="GAF"/>
    <property type="match status" value="1"/>
</dbReference>
<dbReference type="RefSeq" id="WP_092900850.1">
    <property type="nucleotide sequence ID" value="NZ_FOZS01000001.1"/>
</dbReference>
<name>A0A1I6P991_9EURY</name>
<evidence type="ECO:0000256" key="4">
    <source>
        <dbReference type="ARBA" id="ARBA00022679"/>
    </source>
</evidence>
<dbReference type="InterPro" id="IPR000700">
    <property type="entry name" value="PAS-assoc_C"/>
</dbReference>
<keyword evidence="3" id="KW-0597">Phosphoprotein</keyword>
<evidence type="ECO:0000256" key="2">
    <source>
        <dbReference type="ARBA" id="ARBA00012438"/>
    </source>
</evidence>
<dbReference type="Pfam" id="PF00512">
    <property type="entry name" value="HisKA"/>
    <property type="match status" value="1"/>
</dbReference>
<evidence type="ECO:0000313" key="10">
    <source>
        <dbReference type="EMBL" id="SFS36715.1"/>
    </source>
</evidence>
<dbReference type="CDD" id="cd00082">
    <property type="entry name" value="HisKA"/>
    <property type="match status" value="1"/>
</dbReference>
<dbReference type="SUPFAM" id="SSF55874">
    <property type="entry name" value="ATPase domain of HSP90 chaperone/DNA topoisomerase II/histidine kinase"/>
    <property type="match status" value="1"/>
</dbReference>
<dbReference type="InterPro" id="IPR004358">
    <property type="entry name" value="Sig_transdc_His_kin-like_C"/>
</dbReference>
<gene>
    <name evidence="10" type="ORF">SAMN04488556_0404</name>
</gene>
<dbReference type="InterPro" id="IPR003661">
    <property type="entry name" value="HisK_dim/P_dom"/>
</dbReference>
<dbReference type="SMART" id="SM00387">
    <property type="entry name" value="HATPase_c"/>
    <property type="match status" value="1"/>
</dbReference>
<dbReference type="PROSITE" id="PS50113">
    <property type="entry name" value="PAC"/>
    <property type="match status" value="1"/>
</dbReference>
<organism evidence="10 11">
    <name type="scientific">Halostagnicola kamekurae</name>
    <dbReference type="NCBI Taxonomy" id="619731"/>
    <lineage>
        <taxon>Archaea</taxon>
        <taxon>Methanobacteriati</taxon>
        <taxon>Methanobacteriota</taxon>
        <taxon>Stenosarchaea group</taxon>
        <taxon>Halobacteria</taxon>
        <taxon>Halobacteriales</taxon>
        <taxon>Natrialbaceae</taxon>
        <taxon>Halostagnicola</taxon>
    </lineage>
</organism>
<dbReference type="EC" id="2.7.13.3" evidence="2"/>
<evidence type="ECO:0000259" key="7">
    <source>
        <dbReference type="PROSITE" id="PS50109"/>
    </source>
</evidence>
<dbReference type="SUPFAM" id="SSF47384">
    <property type="entry name" value="Homodimeric domain of signal transducing histidine kinase"/>
    <property type="match status" value="1"/>
</dbReference>
<dbReference type="InterPro" id="IPR013656">
    <property type="entry name" value="PAS_4"/>
</dbReference>
<dbReference type="InterPro" id="IPR000014">
    <property type="entry name" value="PAS"/>
</dbReference>
<evidence type="ECO:0000259" key="9">
    <source>
        <dbReference type="PROSITE" id="PS50113"/>
    </source>
</evidence>
<feature type="domain" description="Histidine kinase" evidence="7">
    <location>
        <begin position="434"/>
        <end position="647"/>
    </location>
</feature>
<evidence type="ECO:0000256" key="1">
    <source>
        <dbReference type="ARBA" id="ARBA00000085"/>
    </source>
</evidence>
<dbReference type="InterPro" id="IPR005467">
    <property type="entry name" value="His_kinase_dom"/>
</dbReference>
<dbReference type="EMBL" id="FOZS01000001">
    <property type="protein sequence ID" value="SFS36715.1"/>
    <property type="molecule type" value="Genomic_DNA"/>
</dbReference>
<dbReference type="PANTHER" id="PTHR43304">
    <property type="entry name" value="PHYTOCHROME-LIKE PROTEIN CPH1"/>
    <property type="match status" value="1"/>
</dbReference>
<dbReference type="PROSITE" id="PS50112">
    <property type="entry name" value="PAS"/>
    <property type="match status" value="2"/>
</dbReference>
<dbReference type="SMART" id="SM00091">
    <property type="entry name" value="PAS"/>
    <property type="match status" value="2"/>
</dbReference>
<feature type="domain" description="PAC" evidence="9">
    <location>
        <begin position="261"/>
        <end position="312"/>
    </location>
</feature>
<dbReference type="GO" id="GO:0000155">
    <property type="term" value="F:phosphorelay sensor kinase activity"/>
    <property type="evidence" value="ECO:0007669"/>
    <property type="project" value="InterPro"/>
</dbReference>
<dbReference type="InterPro" id="IPR052162">
    <property type="entry name" value="Sensor_kinase/Photoreceptor"/>
</dbReference>
<dbReference type="AlphaFoldDB" id="A0A1I6P991"/>
<dbReference type="PRINTS" id="PR00344">
    <property type="entry name" value="BCTRLSENSOR"/>
</dbReference>
<feature type="region of interest" description="Disordered" evidence="6">
    <location>
        <begin position="65"/>
        <end position="84"/>
    </location>
</feature>
<dbReference type="FunFam" id="3.30.565.10:FF:000006">
    <property type="entry name" value="Sensor histidine kinase WalK"/>
    <property type="match status" value="1"/>
</dbReference>
<dbReference type="Pfam" id="PF13185">
    <property type="entry name" value="GAF_2"/>
    <property type="match status" value="1"/>
</dbReference>
<evidence type="ECO:0000256" key="3">
    <source>
        <dbReference type="ARBA" id="ARBA00022553"/>
    </source>
</evidence>
<keyword evidence="4" id="KW-0808">Transferase</keyword>
<dbReference type="NCBIfam" id="TIGR00229">
    <property type="entry name" value="sensory_box"/>
    <property type="match status" value="2"/>
</dbReference>
<protein>
    <recommendedName>
        <fullName evidence="2">histidine kinase</fullName>
        <ecNumber evidence="2">2.7.13.3</ecNumber>
    </recommendedName>
</protein>
<feature type="domain" description="PAS" evidence="8">
    <location>
        <begin position="306"/>
        <end position="377"/>
    </location>
</feature>
<dbReference type="InterPro" id="IPR003018">
    <property type="entry name" value="GAF"/>
</dbReference>
<dbReference type="SMART" id="SM00388">
    <property type="entry name" value="HisKA"/>
    <property type="match status" value="1"/>
</dbReference>
<sequence>MGSSSVTGTELETRVHQQDVLSRIGSRAIETDDPDRLLEHATDAIRASLNAEHCHALEFHSDTGQLRSRVETGPGPTLADPTTLSTTPDSYVGYTLCASEPVLVSEFELEERFSAPASFVDRDIESALAVRISSGSEPWGVLGAYATEPRAFTDRDARFLENVARLLESALADGESKSKRGGVLTDKRILETCPVGITAIDADGRIVFANEYAADALGGPASDLPGCVDEESWRFAGPDGGAVSVSELPYTRVKRTGEPVTDELLGITNDDGNRVWLSVDCLPVSDDDSFEGAICALTDVTDRKQLEGKLEEILGRIDDAFCAFDEDLRYTLVNDRAEELLDHSEDELLGNTLWEMFPEANDDLDVRESFETAIETNEPTSYQHYHEPLGNWIEGNIYPSDSGVSVYFRDITERKEYQQRLERSNEHLEQFAYAASHDLQEPLRMVTSYLNLIDRRYGDELADDAQEFLAFAVDGAERMREMIDGLLEYSRVETRGDSFDLVDLNDVFADARQDLMVQIEETDAAISVGSLPVIEGDGNQLRQVFQNLLSNALEYSGESPPRIDVSATRDGDEWRLRVRDNGIGIESTNEDRIFQVFQRVHDTEGESGSGIGLALCKRIVERHGGWIDVDSEPGAGSVFTVAFPVANR</sequence>
<comment type="catalytic activity">
    <reaction evidence="1">
        <text>ATP + protein L-histidine = ADP + protein N-phospho-L-histidine.</text>
        <dbReference type="EC" id="2.7.13.3"/>
    </reaction>
</comment>
<dbReference type="InterPro" id="IPR036097">
    <property type="entry name" value="HisK_dim/P_sf"/>
</dbReference>
<dbReference type="SUPFAM" id="SSF55781">
    <property type="entry name" value="GAF domain-like"/>
    <property type="match status" value="1"/>
</dbReference>
<dbReference type="CDD" id="cd00130">
    <property type="entry name" value="PAS"/>
    <property type="match status" value="2"/>
</dbReference>
<dbReference type="Pfam" id="PF08448">
    <property type="entry name" value="PAS_4"/>
    <property type="match status" value="2"/>
</dbReference>
<evidence type="ECO:0000313" key="11">
    <source>
        <dbReference type="Proteomes" id="UP000199199"/>
    </source>
</evidence>
<dbReference type="InterPro" id="IPR029016">
    <property type="entry name" value="GAF-like_dom_sf"/>
</dbReference>
<dbReference type="Gene3D" id="3.30.450.40">
    <property type="match status" value="1"/>
</dbReference>
<dbReference type="PANTHER" id="PTHR43304:SF1">
    <property type="entry name" value="PAC DOMAIN-CONTAINING PROTEIN"/>
    <property type="match status" value="1"/>
</dbReference>
<keyword evidence="11" id="KW-1185">Reference proteome</keyword>
<evidence type="ECO:0000259" key="8">
    <source>
        <dbReference type="PROSITE" id="PS50112"/>
    </source>
</evidence>
<dbReference type="Proteomes" id="UP000199199">
    <property type="component" value="Unassembled WGS sequence"/>
</dbReference>
<evidence type="ECO:0000256" key="6">
    <source>
        <dbReference type="SAM" id="MobiDB-lite"/>
    </source>
</evidence>
<dbReference type="PROSITE" id="PS50109">
    <property type="entry name" value="HIS_KIN"/>
    <property type="match status" value="1"/>
</dbReference>
<reference evidence="11" key="1">
    <citation type="submission" date="2016-10" db="EMBL/GenBank/DDBJ databases">
        <authorList>
            <person name="Varghese N."/>
            <person name="Submissions S."/>
        </authorList>
    </citation>
    <scope>NUCLEOTIDE SEQUENCE [LARGE SCALE GENOMIC DNA]</scope>
    <source>
        <strain evidence="11">DSM 22427</strain>
    </source>
</reference>
<dbReference type="InterPro" id="IPR035965">
    <property type="entry name" value="PAS-like_dom_sf"/>
</dbReference>
<dbReference type="SUPFAM" id="SSF55785">
    <property type="entry name" value="PYP-like sensor domain (PAS domain)"/>
    <property type="match status" value="2"/>
</dbReference>
<dbReference type="InterPro" id="IPR036890">
    <property type="entry name" value="HATPase_C_sf"/>
</dbReference>
<dbReference type="Gene3D" id="3.30.450.20">
    <property type="entry name" value="PAS domain"/>
    <property type="match status" value="2"/>
</dbReference>
<dbReference type="Gene3D" id="1.10.287.130">
    <property type="match status" value="1"/>
</dbReference>
<evidence type="ECO:0000256" key="5">
    <source>
        <dbReference type="ARBA" id="ARBA00022777"/>
    </source>
</evidence>
<proteinExistence type="predicted"/>